<dbReference type="EMBL" id="FTOM01000007">
    <property type="protein sequence ID" value="SIS85912.1"/>
    <property type="molecule type" value="Genomic_DNA"/>
</dbReference>
<dbReference type="Proteomes" id="UP000186098">
    <property type="component" value="Unassembled WGS sequence"/>
</dbReference>
<dbReference type="AlphaFoldDB" id="A0A1N7MNR4"/>
<evidence type="ECO:0000313" key="3">
    <source>
        <dbReference type="Proteomes" id="UP000186098"/>
    </source>
</evidence>
<sequence>ALGSGPATEHEGKELSQDAVIWITAADME</sequence>
<evidence type="ECO:0000313" key="1">
    <source>
        <dbReference type="EMBL" id="SIS85912.1"/>
    </source>
</evidence>
<keyword evidence="3" id="KW-1185">Reference proteome</keyword>
<name>A0A1N7MNR4_9RHOB</name>
<protein>
    <submittedName>
        <fullName evidence="2">Cobalt/nickel transport protein</fullName>
    </submittedName>
</protein>
<reference evidence="2" key="2">
    <citation type="submission" date="2017-01" db="EMBL/GenBank/DDBJ databases">
        <authorList>
            <person name="Mah S.A."/>
            <person name="Swanson W.J."/>
            <person name="Moy G.W."/>
            <person name="Vacquier V.D."/>
        </authorList>
    </citation>
    <scope>NUCLEOTIDE SEQUENCE [LARGE SCALE GENOMIC DNA]</scope>
    <source>
        <strain evidence="2">DSM 18714</strain>
    </source>
</reference>
<evidence type="ECO:0000313" key="2">
    <source>
        <dbReference type="EMBL" id="SIS87785.1"/>
    </source>
</evidence>
<organism evidence="2 3">
    <name type="scientific">Phaeovulum vinaykumarii</name>
    <dbReference type="NCBI Taxonomy" id="407234"/>
    <lineage>
        <taxon>Bacteria</taxon>
        <taxon>Pseudomonadati</taxon>
        <taxon>Pseudomonadota</taxon>
        <taxon>Alphaproteobacteria</taxon>
        <taxon>Rhodobacterales</taxon>
        <taxon>Paracoccaceae</taxon>
        <taxon>Phaeovulum</taxon>
    </lineage>
</organism>
<reference evidence="3" key="1">
    <citation type="submission" date="2017-01" db="EMBL/GenBank/DDBJ databases">
        <authorList>
            <person name="Varghese N."/>
            <person name="Submissions S."/>
        </authorList>
    </citation>
    <scope>NUCLEOTIDE SEQUENCE [LARGE SCALE GENOMIC DNA]</scope>
    <source>
        <strain evidence="3">DSM 18714</strain>
    </source>
</reference>
<dbReference type="STRING" id="407234.SAMN05421795_107175"/>
<accession>A0A1N7MNR4</accession>
<dbReference type="EMBL" id="FTOM01000008">
    <property type="protein sequence ID" value="SIS87785.1"/>
    <property type="molecule type" value="Genomic_DNA"/>
</dbReference>
<proteinExistence type="predicted"/>
<feature type="non-terminal residue" evidence="2">
    <location>
        <position position="1"/>
    </location>
</feature>
<gene>
    <name evidence="1" type="ORF">SAMN05421795_107175</name>
    <name evidence="2" type="ORF">SAMN05421795_108145</name>
</gene>